<sequence>MSFSDLPAAYLCEQVVRAIAARRVAAGSCTRADLAARFAPDILDRWYDTADRIVDSRLRSPSQALELLEVVNG</sequence>
<dbReference type="AlphaFoldDB" id="I3TGL7"/>
<dbReference type="RefSeq" id="WP_014743585.1">
    <property type="nucleotide sequence ID" value="NC_017956.1"/>
</dbReference>
<evidence type="ECO:0000313" key="1">
    <source>
        <dbReference type="EMBL" id="AFK51905.1"/>
    </source>
</evidence>
<accession>I3TGL7</accession>
<dbReference type="HOGENOM" id="CLU_2703700_0_0_5"/>
<protein>
    <submittedName>
        <fullName evidence="1">Uncharacterized protein</fullName>
    </submittedName>
</protein>
<reference evidence="1 2" key="1">
    <citation type="journal article" date="2012" name="J. Am. Chem. Soc.">
        <title>Bacterial biosynthesis and maturation of the didemnin anti-cancer agents.</title>
        <authorList>
            <person name="Xu Y."/>
            <person name="Kersten R.D."/>
            <person name="Nam S.J."/>
            <person name="Lu L."/>
            <person name="Al-Suwailem A.M."/>
            <person name="Zheng H."/>
            <person name="Fenical W."/>
            <person name="Dorrestein P.C."/>
            <person name="Moore B.S."/>
            <person name="Qian P.Y."/>
        </authorList>
    </citation>
    <scope>NUCLEOTIDE SEQUENCE [LARGE SCALE GENOMIC DNA]</scope>
    <source>
        <strain evidence="1 2">KA081020-065</strain>
    </source>
</reference>
<dbReference type="KEGG" id="tmo:TMO_0066"/>
<keyword evidence="2" id="KW-1185">Reference proteome</keyword>
<dbReference type="EMBL" id="CP003236">
    <property type="protein sequence ID" value="AFK51905.1"/>
    <property type="molecule type" value="Genomic_DNA"/>
</dbReference>
<dbReference type="Proteomes" id="UP000005258">
    <property type="component" value="Chromosome"/>
</dbReference>
<proteinExistence type="predicted"/>
<gene>
    <name evidence="1" type="ordered locus">TMO_0066</name>
</gene>
<evidence type="ECO:0000313" key="2">
    <source>
        <dbReference type="Proteomes" id="UP000005258"/>
    </source>
</evidence>
<organism evidence="1 2">
    <name type="scientific">Tistrella mobilis (strain KA081020-065)</name>
    <dbReference type="NCBI Taxonomy" id="1110502"/>
    <lineage>
        <taxon>Bacteria</taxon>
        <taxon>Pseudomonadati</taxon>
        <taxon>Pseudomonadota</taxon>
        <taxon>Alphaproteobacteria</taxon>
        <taxon>Geminicoccales</taxon>
        <taxon>Geminicoccaceae</taxon>
        <taxon>Tistrella</taxon>
    </lineage>
</organism>
<name>I3TGL7_TISMK</name>